<reference evidence="2" key="1">
    <citation type="submission" date="2022-10" db="EMBL/GenBank/DDBJ databases">
        <title>Completed Genome Sequence of two octocoral isolated bacterium, Endozoicomonas euniceicola EF212T and Endozoicomonas gorgoniicola PS125T.</title>
        <authorList>
            <person name="Chiou Y.-J."/>
            <person name="Chen Y.-H."/>
        </authorList>
    </citation>
    <scope>NUCLEOTIDE SEQUENCE</scope>
    <source>
        <strain evidence="2">EF212</strain>
    </source>
</reference>
<dbReference type="Pfam" id="PF03544">
    <property type="entry name" value="TonB_C"/>
    <property type="match status" value="1"/>
</dbReference>
<evidence type="ECO:0000313" key="2">
    <source>
        <dbReference type="EMBL" id="UYM14475.1"/>
    </source>
</evidence>
<dbReference type="RefSeq" id="WP_262595971.1">
    <property type="nucleotide sequence ID" value="NZ_CP103300.1"/>
</dbReference>
<evidence type="ECO:0000313" key="3">
    <source>
        <dbReference type="Proteomes" id="UP001163255"/>
    </source>
</evidence>
<proteinExistence type="predicted"/>
<dbReference type="Proteomes" id="UP001163255">
    <property type="component" value="Chromosome"/>
</dbReference>
<protein>
    <submittedName>
        <fullName evidence="2">Energy transducer TonB</fullName>
    </submittedName>
</protein>
<accession>A0ABY6GP62</accession>
<keyword evidence="3" id="KW-1185">Reference proteome</keyword>
<sequence length="212" mass="23476">MIQRWFANSLAALLMLTLLLYLSELQTTGSPPEETLLIRKVNTVVVPPPPPPPPSQQQLQQNTAVNLQVSQAEVPVKLKVTTLDVPLPELTAPVISSQTSIEGALEFDVEAVVAAITTFSLDELDEMPRLLTPITVRLPAALRQKGVRQAQVRLHIIIHENGRVELVNIEQMEYPELGASAKRIVKQARFSTPRRQGSKVKAEFIWPLKVSS</sequence>
<dbReference type="EMBL" id="CP103300">
    <property type="protein sequence ID" value="UYM14475.1"/>
    <property type="molecule type" value="Genomic_DNA"/>
</dbReference>
<dbReference type="Gene3D" id="3.30.1150.10">
    <property type="match status" value="1"/>
</dbReference>
<dbReference type="SUPFAM" id="SSF74653">
    <property type="entry name" value="TolA/TonB C-terminal domain"/>
    <property type="match status" value="1"/>
</dbReference>
<evidence type="ECO:0000259" key="1">
    <source>
        <dbReference type="Pfam" id="PF03544"/>
    </source>
</evidence>
<name>A0ABY6GP62_9GAMM</name>
<dbReference type="InterPro" id="IPR037682">
    <property type="entry name" value="TonB_C"/>
</dbReference>
<gene>
    <name evidence="2" type="ORF">NX720_16445</name>
</gene>
<organism evidence="2 3">
    <name type="scientific">Endozoicomonas euniceicola</name>
    <dbReference type="NCBI Taxonomy" id="1234143"/>
    <lineage>
        <taxon>Bacteria</taxon>
        <taxon>Pseudomonadati</taxon>
        <taxon>Pseudomonadota</taxon>
        <taxon>Gammaproteobacteria</taxon>
        <taxon>Oceanospirillales</taxon>
        <taxon>Endozoicomonadaceae</taxon>
        <taxon>Endozoicomonas</taxon>
    </lineage>
</organism>
<feature type="domain" description="TonB C-terminal" evidence="1">
    <location>
        <begin position="144"/>
        <end position="205"/>
    </location>
</feature>